<dbReference type="InterPro" id="IPR050991">
    <property type="entry name" value="ECM_Regulatory_Proteins"/>
</dbReference>
<dbReference type="SUPFAM" id="SSF49265">
    <property type="entry name" value="Fibronectin type III"/>
    <property type="match status" value="12"/>
</dbReference>
<evidence type="ECO:0000256" key="5">
    <source>
        <dbReference type="ARBA" id="ARBA00022536"/>
    </source>
</evidence>
<dbReference type="InterPro" id="IPR014716">
    <property type="entry name" value="Fibrinogen_a/b/g_C_1"/>
</dbReference>
<dbReference type="InterPro" id="IPR036116">
    <property type="entry name" value="FN3_sf"/>
</dbReference>
<dbReference type="Pfam" id="PF00147">
    <property type="entry name" value="Fibrinogen_C"/>
    <property type="match status" value="1"/>
</dbReference>
<feature type="domain" description="Fibrinogen C-terminal" evidence="12">
    <location>
        <begin position="1720"/>
        <end position="1935"/>
    </location>
</feature>
<evidence type="ECO:0000256" key="3">
    <source>
        <dbReference type="ARBA" id="ARBA00022525"/>
    </source>
</evidence>
<dbReference type="SMART" id="SM00060">
    <property type="entry name" value="FN3"/>
    <property type="match status" value="13"/>
</dbReference>
<keyword evidence="7" id="KW-0677">Repeat</keyword>
<gene>
    <name evidence="13" type="primary">TNC</name>
</gene>
<keyword evidence="8" id="KW-1015">Disulfide bond</keyword>
<dbReference type="SUPFAM" id="SSF56496">
    <property type="entry name" value="Fibrinogen C-terminal domain-like"/>
    <property type="match status" value="1"/>
</dbReference>
<dbReference type="InterPro" id="IPR013783">
    <property type="entry name" value="Ig-like_fold"/>
</dbReference>
<feature type="domain" description="Fibronectin type-III" evidence="11">
    <location>
        <begin position="928"/>
        <end position="1028"/>
    </location>
</feature>
<dbReference type="Pfam" id="PF00041">
    <property type="entry name" value="fn3"/>
    <property type="match status" value="13"/>
</dbReference>
<dbReference type="FunCoup" id="A0A4W3HRN0">
    <property type="interactions" value="284"/>
</dbReference>
<keyword evidence="9" id="KW-0325">Glycoprotein</keyword>
<dbReference type="PANTHER" id="PTHR46708">
    <property type="entry name" value="TENASCIN"/>
    <property type="match status" value="1"/>
</dbReference>
<evidence type="ECO:0000256" key="1">
    <source>
        <dbReference type="ARBA" id="ARBA00004498"/>
    </source>
</evidence>
<dbReference type="Gene3D" id="2.20.25.10">
    <property type="match status" value="1"/>
</dbReference>
<feature type="domain" description="Fibronectin type-III" evidence="11">
    <location>
        <begin position="663"/>
        <end position="750"/>
    </location>
</feature>
<dbReference type="Gene3D" id="2.60.40.10">
    <property type="entry name" value="Immunoglobulins"/>
    <property type="match status" value="14"/>
</dbReference>
<evidence type="ECO:0000256" key="4">
    <source>
        <dbReference type="ARBA" id="ARBA00022530"/>
    </source>
</evidence>
<feature type="domain" description="Fibronectin type-III" evidence="11">
    <location>
        <begin position="751"/>
        <end position="845"/>
    </location>
</feature>
<reference evidence="13" key="4">
    <citation type="submission" date="2025-08" db="UniProtKB">
        <authorList>
            <consortium name="Ensembl"/>
        </authorList>
    </citation>
    <scope>IDENTIFICATION</scope>
</reference>
<dbReference type="CDD" id="cd00063">
    <property type="entry name" value="FN3"/>
    <property type="match status" value="13"/>
</dbReference>
<dbReference type="NCBIfam" id="NF040941">
    <property type="entry name" value="GGGWT_bact"/>
    <property type="match status" value="1"/>
</dbReference>
<comment type="subcellular location">
    <subcellularLocation>
        <location evidence="1">Secreted</location>
        <location evidence="1">Extracellular space</location>
        <location evidence="1">Extracellular matrix</location>
    </subcellularLocation>
</comment>
<keyword evidence="4" id="KW-0272">Extracellular matrix</keyword>
<dbReference type="GO" id="GO:0005615">
    <property type="term" value="C:extracellular space"/>
    <property type="evidence" value="ECO:0007669"/>
    <property type="project" value="TreeGrafter"/>
</dbReference>
<dbReference type="InterPro" id="IPR041161">
    <property type="entry name" value="EGF_Tenascin"/>
</dbReference>
<dbReference type="InterPro" id="IPR013111">
    <property type="entry name" value="EGF_extracell"/>
</dbReference>
<dbReference type="InterPro" id="IPR000742">
    <property type="entry name" value="EGF"/>
</dbReference>
<protein>
    <submittedName>
        <fullName evidence="13">Tenascin C</fullName>
    </submittedName>
</protein>
<feature type="chain" id="PRO_5021367686" evidence="10">
    <location>
        <begin position="21"/>
        <end position="1950"/>
    </location>
</feature>
<keyword evidence="3" id="KW-0964">Secreted</keyword>
<feature type="domain" description="Fibronectin type-III" evidence="11">
    <location>
        <begin position="1457"/>
        <end position="1546"/>
    </location>
</feature>
<evidence type="ECO:0000256" key="9">
    <source>
        <dbReference type="ARBA" id="ARBA00023180"/>
    </source>
</evidence>
<dbReference type="InterPro" id="IPR003961">
    <property type="entry name" value="FN3_dom"/>
</dbReference>
<evidence type="ECO:0000256" key="2">
    <source>
        <dbReference type="ARBA" id="ARBA00008673"/>
    </source>
</evidence>
<evidence type="ECO:0000256" key="8">
    <source>
        <dbReference type="ARBA" id="ARBA00023157"/>
    </source>
</evidence>
<dbReference type="STRING" id="7868.ENSCMIP00000019973"/>
<dbReference type="SMART" id="SM00186">
    <property type="entry name" value="FBG"/>
    <property type="match status" value="1"/>
</dbReference>
<dbReference type="FunFam" id="3.90.215.10:FF:000001">
    <property type="entry name" value="Tenascin isoform 1"/>
    <property type="match status" value="1"/>
</dbReference>
<dbReference type="Pfam" id="PF07974">
    <property type="entry name" value="EGF_2"/>
    <property type="match status" value="1"/>
</dbReference>
<dbReference type="Ensembl" id="ENSCMIT00000020345.1">
    <property type="protein sequence ID" value="ENSCMIP00000019973.1"/>
    <property type="gene ID" value="ENSCMIG00000009038.1"/>
</dbReference>
<dbReference type="PROSITE" id="PS01186">
    <property type="entry name" value="EGF_2"/>
    <property type="match status" value="1"/>
</dbReference>
<dbReference type="SMART" id="SM00181">
    <property type="entry name" value="EGF"/>
    <property type="match status" value="9"/>
</dbReference>
<sequence>MGGLLLLLLLLLLHHHMIFYLPESPGKISELSATERGRLYSGAMGLQWQALACILSAILLGQAQGGVLKDILRHKRSPVEPEEENVTLPLGTQPINFNHVYNINVPLGALCSVDLDSPDGSALSATADSGDHHIEHTVDGENQIVFTHRINIPRQACACGQAPDLQDLLQRLELLEGQVSSLRDQCANGGCCGNGRVDVKPFCGGHGNYSTDSCGGCGRCVDGACQCFEGYAGAGCDRELCPVDCGQHGRCADGECVCDEGFTDHDCSEIICPRDCYDRGRCVEGQCFCDQGFTGEDCGELSCPSDCHDRGACVEGRCLCREGFAGEDCGELSCPGDCRQRGACVRGRCVCGEGYAGEDCGRVRCPHDCHDRGRCVDGRCLCQEGFAGEDCGEPTCPGDCHQRGRCANGQCVCDEGFAGADCGELACPDRCNNRGRCLAGQCVCIHPFTGPSCALLACANHCSHRGRCVDGRCVCDEGYIQEDLSPAKNLKVTEVTPETLDLEWYNEVRVNEYLITYVPTSPGGLQLEMRVDGDKMSSTVQELEPGVEYFINVYAILNNHRSVPVSARVATHLPTPDGLRFKSVKETSVHVAWDPLDIPFDGWELVFKKEDNGEISHNLKQDQLSVTQTGLAPGEEYDVSLYIIKNQTRGPEFKKPLTTMIDSPSEVEVNKVTDTTAHVTWFKPAARIDGINLSYGTPGGERTTVQLPDTESTHSISGLEPDTEYQVSLVSNRGQMQSVPATNTFRTDIDAPQNLRVVTQTDQSITLQWKNTRAPAGSYRVKYAPLSGGKHMETIVERSNEANTKITMTGLQPGTEYGFGVSAFQGNNRESAPATINAATELDDPKDLEVSERTVDSITLRWHRPQAVIKQYRIYYITPSGQRSEQIVRGDAITFILVDLDAGLEYTITLVAERDSEKSQGVTITSGEISNITVSDVTSGGLRVSWTAAIGVYDHFVIEYRDEFAGASDKAEVSVPGDALSADLTGLSPSTPYNITLYGIVEAEPELGNLMVSDITPSSFKLSWTALGPYEGFDVEIRDSDGLLDPINLTLAADVRFLDVPQLSADTDYEISFYGLIHGQRTKPLYAEASTADEPELGNLTVSNMTSDGFTVSWAANGTFENFIVDITDPNRFLETSEHIVPAGLQSIDISNLLASTDYVIYLSEAEPELGNLVVSDITSKSFALSWTGKEGAFESFVVELIDSDRFSDPVEYTAPGDVQTTQLTNLIPATNYVIYLYGVIRGHRTRPLTTVSCHTGGHLKLLSPSIFLSLEEEPELGNLIVSDITSGGFTLSWTAEDEAFQYFVIEVRDSNSSANPLQQALSGKTRTADISGLRQGTGYHVNVFGAVHGRLTSPLTAVTATEAEPELDNLSVSNVTSDGFTLTWTTDDSAFDIFHIKIRDSQKESAPLDHSVAGELRTADIRGLRDGTEYEITVHGIAEGQRSQALSTVANTALGAPRGLRFENVTDSTVTLRWDHPRAKVNSFRITYVPTDGGAFQSVVVDGTKTKTTLYKLIPATEYRITIVSLKGFEESESISDTVLTVLDNPSALGVVNVTDSEALLVWQPTIAAVDGYVIAYTADYGITETEQVSGNTVQAELISLHPGTHYTVWMHAVKGSLQSLVSSTTFTTAIDPPTDLRASEITTNNALLSWKVPTAQITGYTLTLESTDGNMQQVVLSDTDTSYSLAQLVPSMRYHVKLQANKGSQRSKIAETFFTAGRVLYPHPKDCSQTLLNGEASSGLYTIFLNGNMSDPLKVYCDMTTDGGGWVVFQRRQNGNVNFYRNWRNYSAGFGDPSDEFWLGLQSLHKITSHGRYELRVDLRDEGNSAYAVYDKFLVTDPRSRYKLHIGEYSGTAGDSLTYHQGRPFSTKDRDNDIAVTNCALSYKGAWWYKNCHRVNLNGVYGNRRHSQGINWYHWKGHEHSISFVEMKLRPHNFRDLQQRKRRQPAAR</sequence>
<dbReference type="FunFam" id="2.10.25.10:FF:000001">
    <property type="entry name" value="Tenascin C"/>
    <property type="match status" value="7"/>
</dbReference>
<name>A0A4W3HRN0_CALMI</name>
<organism evidence="13 14">
    <name type="scientific">Callorhinchus milii</name>
    <name type="common">Ghost shark</name>
    <dbReference type="NCBI Taxonomy" id="7868"/>
    <lineage>
        <taxon>Eukaryota</taxon>
        <taxon>Metazoa</taxon>
        <taxon>Chordata</taxon>
        <taxon>Craniata</taxon>
        <taxon>Vertebrata</taxon>
        <taxon>Chondrichthyes</taxon>
        <taxon>Holocephali</taxon>
        <taxon>Chimaeriformes</taxon>
        <taxon>Callorhinchidae</taxon>
        <taxon>Callorhinchus</taxon>
    </lineage>
</organism>
<feature type="domain" description="Fibronectin type-III" evidence="11">
    <location>
        <begin position="486"/>
        <end position="578"/>
    </location>
</feature>
<dbReference type="Pfam" id="PF25024">
    <property type="entry name" value="EGF_TEN"/>
    <property type="match status" value="1"/>
</dbReference>
<reference evidence="14" key="1">
    <citation type="journal article" date="2006" name="Science">
        <title>Ancient noncoding elements conserved in the human genome.</title>
        <authorList>
            <person name="Venkatesh B."/>
            <person name="Kirkness E.F."/>
            <person name="Loh Y.H."/>
            <person name="Halpern A.L."/>
            <person name="Lee A.P."/>
            <person name="Johnson J."/>
            <person name="Dandona N."/>
            <person name="Viswanathan L.D."/>
            <person name="Tay A."/>
            <person name="Venter J.C."/>
            <person name="Strausberg R.L."/>
            <person name="Brenner S."/>
        </authorList>
    </citation>
    <scope>NUCLEOTIDE SEQUENCE [LARGE SCALE GENOMIC DNA]</scope>
</reference>
<feature type="signal peptide" evidence="10">
    <location>
        <begin position="1"/>
        <end position="20"/>
    </location>
</feature>
<comment type="similarity">
    <text evidence="2">Belongs to the tenascin family.</text>
</comment>
<dbReference type="PROSITE" id="PS00022">
    <property type="entry name" value="EGF_1"/>
    <property type="match status" value="1"/>
</dbReference>
<reference evidence="13" key="5">
    <citation type="submission" date="2025-09" db="UniProtKB">
        <authorList>
            <consortium name="Ensembl"/>
        </authorList>
    </citation>
    <scope>IDENTIFICATION</scope>
</reference>
<dbReference type="Gene3D" id="3.90.215.10">
    <property type="entry name" value="Gamma Fibrinogen, chain A, domain 1"/>
    <property type="match status" value="1"/>
</dbReference>
<dbReference type="PANTHER" id="PTHR46708:SF1">
    <property type="entry name" value="TENASCIN"/>
    <property type="match status" value="1"/>
</dbReference>
<feature type="domain" description="Fibronectin type-III" evidence="11">
    <location>
        <begin position="1547"/>
        <end position="1633"/>
    </location>
</feature>
<feature type="domain" description="Fibronectin type-III" evidence="11">
    <location>
        <begin position="1276"/>
        <end position="1367"/>
    </location>
</feature>
<evidence type="ECO:0000256" key="7">
    <source>
        <dbReference type="ARBA" id="ARBA00022737"/>
    </source>
</evidence>
<accession>A0A4W3HRN0</accession>
<keyword evidence="6 10" id="KW-0732">Signal</keyword>
<dbReference type="FunFam" id="2.60.40.10:FF:000099">
    <property type="entry name" value="Fibronectin 1"/>
    <property type="match status" value="3"/>
</dbReference>
<evidence type="ECO:0000259" key="12">
    <source>
        <dbReference type="PROSITE" id="PS51406"/>
    </source>
</evidence>
<dbReference type="InterPro" id="IPR002181">
    <property type="entry name" value="Fibrinogen_a/b/g_C_dom"/>
</dbReference>
<feature type="domain" description="Fibronectin type-III" evidence="11">
    <location>
        <begin position="1634"/>
        <end position="1724"/>
    </location>
</feature>
<dbReference type="GeneTree" id="ENSGT00940000155188"/>
<keyword evidence="14" id="KW-1185">Reference proteome</keyword>
<dbReference type="PROSITE" id="PS50853">
    <property type="entry name" value="FN3"/>
    <property type="match status" value="9"/>
</dbReference>
<evidence type="ECO:0000256" key="6">
    <source>
        <dbReference type="ARBA" id="ARBA00022729"/>
    </source>
</evidence>
<dbReference type="Pfam" id="PF18720">
    <property type="entry name" value="EGF_Tenascin"/>
    <property type="match status" value="1"/>
</dbReference>
<dbReference type="GO" id="GO:0030155">
    <property type="term" value="P:regulation of cell adhesion"/>
    <property type="evidence" value="ECO:0007669"/>
    <property type="project" value="TreeGrafter"/>
</dbReference>
<dbReference type="Gene3D" id="2.10.25.10">
    <property type="entry name" value="Laminin"/>
    <property type="match status" value="8"/>
</dbReference>
<dbReference type="CDD" id="cd00087">
    <property type="entry name" value="FReD"/>
    <property type="match status" value="1"/>
</dbReference>
<evidence type="ECO:0000313" key="14">
    <source>
        <dbReference type="Proteomes" id="UP000314986"/>
    </source>
</evidence>
<evidence type="ECO:0000313" key="13">
    <source>
        <dbReference type="Ensembl" id="ENSCMIP00000019973.1"/>
    </source>
</evidence>
<dbReference type="InParanoid" id="A0A4W3HRN0"/>
<reference evidence="14" key="3">
    <citation type="journal article" date="2014" name="Nature">
        <title>Elephant shark genome provides unique insights into gnathostome evolution.</title>
        <authorList>
            <consortium name="International Elephant Shark Genome Sequencing Consortium"/>
            <person name="Venkatesh B."/>
            <person name="Lee A.P."/>
            <person name="Ravi V."/>
            <person name="Maurya A.K."/>
            <person name="Lian M.M."/>
            <person name="Swann J.B."/>
            <person name="Ohta Y."/>
            <person name="Flajnik M.F."/>
            <person name="Sutoh Y."/>
            <person name="Kasahara M."/>
            <person name="Hoon S."/>
            <person name="Gangu V."/>
            <person name="Roy S.W."/>
            <person name="Irimia M."/>
            <person name="Korzh V."/>
            <person name="Kondrychyn I."/>
            <person name="Lim Z.W."/>
            <person name="Tay B.H."/>
            <person name="Tohari S."/>
            <person name="Kong K.W."/>
            <person name="Ho S."/>
            <person name="Lorente-Galdos B."/>
            <person name="Quilez J."/>
            <person name="Marques-Bonet T."/>
            <person name="Raney B.J."/>
            <person name="Ingham P.W."/>
            <person name="Tay A."/>
            <person name="Hillier L.W."/>
            <person name="Minx P."/>
            <person name="Boehm T."/>
            <person name="Wilson R.K."/>
            <person name="Brenner S."/>
            <person name="Warren W.C."/>
        </authorList>
    </citation>
    <scope>NUCLEOTIDE SEQUENCE [LARGE SCALE GENOMIC DNA]</scope>
</reference>
<dbReference type="Proteomes" id="UP000314986">
    <property type="component" value="Unassembled WGS sequence"/>
</dbReference>
<reference evidence="14" key="2">
    <citation type="journal article" date="2007" name="PLoS Biol.">
        <title>Survey sequencing and comparative analysis of the elephant shark (Callorhinchus milii) genome.</title>
        <authorList>
            <person name="Venkatesh B."/>
            <person name="Kirkness E.F."/>
            <person name="Loh Y.H."/>
            <person name="Halpern A.L."/>
            <person name="Lee A.P."/>
            <person name="Johnson J."/>
            <person name="Dandona N."/>
            <person name="Viswanathan L.D."/>
            <person name="Tay A."/>
            <person name="Venter J.C."/>
            <person name="Strausberg R.L."/>
            <person name="Brenner S."/>
        </authorList>
    </citation>
    <scope>NUCLEOTIDE SEQUENCE [LARGE SCALE GENOMIC DNA]</scope>
</reference>
<dbReference type="OMA" id="HHNGRCE"/>
<dbReference type="PROSITE" id="PS51406">
    <property type="entry name" value="FIBRINOGEN_C_2"/>
    <property type="match status" value="1"/>
</dbReference>
<evidence type="ECO:0000259" key="11">
    <source>
        <dbReference type="PROSITE" id="PS50853"/>
    </source>
</evidence>
<dbReference type="GO" id="GO:0031175">
    <property type="term" value="P:neuron projection development"/>
    <property type="evidence" value="ECO:0007669"/>
    <property type="project" value="TreeGrafter"/>
</dbReference>
<dbReference type="Pfam" id="PF23106">
    <property type="entry name" value="EGF_Teneurin"/>
    <property type="match status" value="1"/>
</dbReference>
<proteinExistence type="inferred from homology"/>
<keyword evidence="5" id="KW-0245">EGF-like domain</keyword>
<feature type="domain" description="Fibronectin type-III" evidence="11">
    <location>
        <begin position="1169"/>
        <end position="1259"/>
    </location>
</feature>
<dbReference type="InterPro" id="IPR036056">
    <property type="entry name" value="Fibrinogen-like_C"/>
</dbReference>
<evidence type="ECO:0000256" key="10">
    <source>
        <dbReference type="SAM" id="SignalP"/>
    </source>
</evidence>